<evidence type="ECO:0000256" key="4">
    <source>
        <dbReference type="ARBA" id="ARBA00022679"/>
    </source>
</evidence>
<organism evidence="12 13">
    <name type="scientific">Listeria floridensis FSL S10-1187</name>
    <dbReference type="NCBI Taxonomy" id="1265817"/>
    <lineage>
        <taxon>Bacteria</taxon>
        <taxon>Bacillati</taxon>
        <taxon>Bacillota</taxon>
        <taxon>Bacilli</taxon>
        <taxon>Bacillales</taxon>
        <taxon>Listeriaceae</taxon>
        <taxon>Listeria</taxon>
    </lineage>
</organism>
<dbReference type="Pfam" id="PF14520">
    <property type="entry name" value="HHH_5"/>
    <property type="match status" value="1"/>
</dbReference>
<comment type="caution">
    <text evidence="12">The sequence shown here is derived from an EMBL/GenBank/DDBJ whole genome shotgun (WGS) entry which is preliminary data.</text>
</comment>
<evidence type="ECO:0000256" key="7">
    <source>
        <dbReference type="ARBA" id="ARBA00022932"/>
    </source>
</evidence>
<dbReference type="PIRSF" id="PIRSF005047">
    <property type="entry name" value="UCP005047_YshC"/>
    <property type="match status" value="1"/>
</dbReference>
<dbReference type="InterPro" id="IPR037160">
    <property type="entry name" value="DNA_Pol_thumb_sf"/>
</dbReference>
<evidence type="ECO:0000313" key="13">
    <source>
        <dbReference type="Proteomes" id="UP000019249"/>
    </source>
</evidence>
<dbReference type="PANTHER" id="PTHR36928">
    <property type="entry name" value="PHOSPHATASE YCDX-RELATED"/>
    <property type="match status" value="1"/>
</dbReference>
<evidence type="ECO:0000259" key="11">
    <source>
        <dbReference type="SMART" id="SM00483"/>
    </source>
</evidence>
<dbReference type="InterPro" id="IPR022311">
    <property type="entry name" value="PolX-like"/>
</dbReference>
<dbReference type="InterPro" id="IPR047967">
    <property type="entry name" value="PolX_PHP"/>
</dbReference>
<comment type="cofactor">
    <cofactor evidence="1">
        <name>Mg(2+)</name>
        <dbReference type="ChEBI" id="CHEBI:18420"/>
    </cofactor>
</comment>
<feature type="domain" description="Helix-hairpin-helix DNA-binding motif class 1" evidence="9">
    <location>
        <begin position="50"/>
        <end position="69"/>
    </location>
</feature>
<feature type="domain" description="Helix-hairpin-helix DNA-binding motif class 1" evidence="9">
    <location>
        <begin position="125"/>
        <end position="144"/>
    </location>
</feature>
<name>A0ABP3AVE4_9LIST</name>
<evidence type="ECO:0000259" key="10">
    <source>
        <dbReference type="SMART" id="SM00481"/>
    </source>
</evidence>
<dbReference type="SUPFAM" id="SSF81301">
    <property type="entry name" value="Nucleotidyltransferase"/>
    <property type="match status" value="1"/>
</dbReference>
<dbReference type="InterPro" id="IPR027421">
    <property type="entry name" value="DNA_pol_lamdba_lyase_dom_sf"/>
</dbReference>
<dbReference type="Proteomes" id="UP000019249">
    <property type="component" value="Unassembled WGS sequence"/>
</dbReference>
<comment type="catalytic activity">
    <reaction evidence="8">
        <text>DNA(n) + a 2'-deoxyribonucleoside 5'-triphosphate = DNA(n+1) + diphosphate</text>
        <dbReference type="Rhea" id="RHEA:22508"/>
        <dbReference type="Rhea" id="RHEA-COMP:17339"/>
        <dbReference type="Rhea" id="RHEA-COMP:17340"/>
        <dbReference type="ChEBI" id="CHEBI:33019"/>
        <dbReference type="ChEBI" id="CHEBI:61560"/>
        <dbReference type="ChEBI" id="CHEBI:173112"/>
        <dbReference type="EC" id="2.7.7.7"/>
    </reaction>
</comment>
<keyword evidence="7" id="KW-0239">DNA-directed DNA polymerase</keyword>
<dbReference type="CDD" id="cd00141">
    <property type="entry name" value="NT_POLXc"/>
    <property type="match status" value="1"/>
</dbReference>
<dbReference type="InterPro" id="IPR004013">
    <property type="entry name" value="PHP_dom"/>
</dbReference>
<dbReference type="InterPro" id="IPR016195">
    <property type="entry name" value="Pol/histidinol_Pase-like"/>
</dbReference>
<keyword evidence="13" id="KW-1185">Reference proteome</keyword>
<dbReference type="InterPro" id="IPR029398">
    <property type="entry name" value="PolB_thumb"/>
</dbReference>
<dbReference type="RefSeq" id="WP_036098142.1">
    <property type="nucleotide sequence ID" value="NZ_AODF01000032.1"/>
</dbReference>
<dbReference type="SUPFAM" id="SSF47802">
    <property type="entry name" value="DNA polymerase beta, N-terminal domain-like"/>
    <property type="match status" value="1"/>
</dbReference>
<keyword evidence="5" id="KW-0548">Nucleotidyltransferase</keyword>
<dbReference type="InterPro" id="IPR050243">
    <property type="entry name" value="PHP_phosphatase"/>
</dbReference>
<dbReference type="Gene3D" id="3.30.210.10">
    <property type="entry name" value="DNA polymerase, thumb domain"/>
    <property type="match status" value="1"/>
</dbReference>
<dbReference type="Pfam" id="PF02811">
    <property type="entry name" value="PHP"/>
    <property type="match status" value="1"/>
</dbReference>
<dbReference type="InterPro" id="IPR043519">
    <property type="entry name" value="NT_sf"/>
</dbReference>
<evidence type="ECO:0000256" key="3">
    <source>
        <dbReference type="ARBA" id="ARBA00022634"/>
    </source>
</evidence>
<feature type="domain" description="Polymerase/histidinol phosphatase N-terminal" evidence="10">
    <location>
        <begin position="338"/>
        <end position="417"/>
    </location>
</feature>
<dbReference type="Gene3D" id="3.20.20.140">
    <property type="entry name" value="Metal-dependent hydrolases"/>
    <property type="match status" value="1"/>
</dbReference>
<dbReference type="InterPro" id="IPR010996">
    <property type="entry name" value="HHH_MUS81"/>
</dbReference>
<dbReference type="CDD" id="cd07436">
    <property type="entry name" value="PHP_PolX"/>
    <property type="match status" value="1"/>
</dbReference>
<evidence type="ECO:0000259" key="9">
    <source>
        <dbReference type="SMART" id="SM00278"/>
    </source>
</evidence>
<dbReference type="SMART" id="SM00481">
    <property type="entry name" value="POLIIIAc"/>
    <property type="match status" value="1"/>
</dbReference>
<evidence type="ECO:0000256" key="2">
    <source>
        <dbReference type="ARBA" id="ARBA00012417"/>
    </source>
</evidence>
<evidence type="ECO:0000256" key="8">
    <source>
        <dbReference type="ARBA" id="ARBA00049244"/>
    </source>
</evidence>
<dbReference type="PANTHER" id="PTHR36928:SF1">
    <property type="entry name" value="PHOSPHATASE YCDX-RELATED"/>
    <property type="match status" value="1"/>
</dbReference>
<dbReference type="NCBIfam" id="NF006375">
    <property type="entry name" value="PRK08609.1"/>
    <property type="match status" value="1"/>
</dbReference>
<dbReference type="Gene3D" id="1.10.150.110">
    <property type="entry name" value="DNA polymerase beta, N-terminal domain-like"/>
    <property type="match status" value="1"/>
</dbReference>
<dbReference type="SMART" id="SM00483">
    <property type="entry name" value="POLXc"/>
    <property type="match status" value="1"/>
</dbReference>
<dbReference type="InterPro" id="IPR003141">
    <property type="entry name" value="Pol/His_phosphatase_N"/>
</dbReference>
<evidence type="ECO:0000256" key="6">
    <source>
        <dbReference type="ARBA" id="ARBA00022705"/>
    </source>
</evidence>
<accession>A0ABP3AVE4</accession>
<dbReference type="InterPro" id="IPR003583">
    <property type="entry name" value="Hlx-hairpin-Hlx_DNA-bd_motif"/>
</dbReference>
<sequence length="572" mass="64135">MVKTKKEVIRLLEQIALYMELKGENSFKISAFRKAAQSLETDERSLSEMEDITALPGIGKTTGEIIAVFLETGESPELQKLQAEVPSGLIPLLNVEGLGGKKLSRLYHELGVTDQESLLTAAKSGKIEALKGFGKKSVEKMVEGVAALGSRPDRYPFPKVLPVASAVEAYLSGITEIEEFHPAGSMRRLRETLKDLDYVIATKHPDAVKKALLLYPDIAEVIGAGDTKVSVELDAGIKISVDFRMIEPESYATTLHHFTGSKEHNIKMRQLAKARDEKISEYGVEREDGSVQHFESETAFFKHFDLPFIPPEVRRDGTEIERIQTEKPRFIELQDIRGDLHMHTTWSDGAYSIREMIEANIEKGYDYMVITDHGKFLRVANGLNEERLMKQQEEIRQVAADYPEIDVYSGVEMDILTDAALDFSDEILQQLDFVIASIHSGFSQTETEIMKRLETAATNPYVRLIAHPTGRVIGRRKPYAVNPEQLIKLAHDTGTVLELNANPERLDLNAEHLQMATNAGVKIAINTDAHDTKHLDFMEIGVRAGVKGWLTKSDVLNTMSKQEFKDFLQKKK</sequence>
<keyword evidence="4" id="KW-0808">Transferase</keyword>
<dbReference type="Gene3D" id="1.10.150.20">
    <property type="entry name" value="5' to 3' exonuclease, C-terminal subdomain"/>
    <property type="match status" value="1"/>
</dbReference>
<dbReference type="Gene3D" id="3.30.460.10">
    <property type="entry name" value="Beta Polymerase, domain 2"/>
    <property type="match status" value="1"/>
</dbReference>
<dbReference type="SMART" id="SM00278">
    <property type="entry name" value="HhH1"/>
    <property type="match status" value="3"/>
</dbReference>
<dbReference type="SUPFAM" id="SSF89550">
    <property type="entry name" value="PHP domain-like"/>
    <property type="match status" value="1"/>
</dbReference>
<keyword evidence="3" id="KW-0237">DNA synthesis</keyword>
<dbReference type="EMBL" id="AODF01000032">
    <property type="protein sequence ID" value="EUJ27413.1"/>
    <property type="molecule type" value="Genomic_DNA"/>
</dbReference>
<protein>
    <recommendedName>
        <fullName evidence="2">DNA-directed DNA polymerase</fullName>
        <ecNumber evidence="2">2.7.7.7</ecNumber>
    </recommendedName>
</protein>
<gene>
    <name evidence="12" type="ORF">MFLO_13138</name>
</gene>
<evidence type="ECO:0000256" key="1">
    <source>
        <dbReference type="ARBA" id="ARBA00001946"/>
    </source>
</evidence>
<reference evidence="12 13" key="1">
    <citation type="journal article" date="2014" name="Int. J. Syst. Evol. Microbiol.">
        <title>Listeria floridensis sp. nov., Listeria aquatica sp. nov., Listeria cornellensis sp. nov., Listeria riparia sp. nov. and Listeria grandensis sp. nov., from agricultural and natural environments.</title>
        <authorList>
            <person name="den Bakker H.C."/>
            <person name="Warchocki S."/>
            <person name="Wright E.M."/>
            <person name="Allred A.F."/>
            <person name="Ahlstrom C."/>
            <person name="Manuel C.S."/>
            <person name="Stasiewicz M.J."/>
            <person name="Burrell A."/>
            <person name="Roof S."/>
            <person name="Strawn L."/>
            <person name="Fortes E.D."/>
            <person name="Nightingale K.K."/>
            <person name="Kephart D."/>
            <person name="Wiedmann M."/>
        </authorList>
    </citation>
    <scope>NUCLEOTIDE SEQUENCE [LARGE SCALE GENOMIC DNA]</scope>
    <source>
        <strain evidence="12 13">FSL S10-1187</strain>
    </source>
</reference>
<dbReference type="InterPro" id="IPR002054">
    <property type="entry name" value="DNA-dir_DNA_pol_X"/>
</dbReference>
<evidence type="ECO:0000313" key="12">
    <source>
        <dbReference type="EMBL" id="EUJ27413.1"/>
    </source>
</evidence>
<evidence type="ECO:0000256" key="5">
    <source>
        <dbReference type="ARBA" id="ARBA00022695"/>
    </source>
</evidence>
<feature type="domain" description="DNA-directed DNA polymerase X" evidence="11">
    <location>
        <begin position="3"/>
        <end position="315"/>
    </location>
</feature>
<dbReference type="EC" id="2.7.7.7" evidence="2"/>
<proteinExistence type="predicted"/>
<dbReference type="Pfam" id="PF14716">
    <property type="entry name" value="HHH_8"/>
    <property type="match status" value="1"/>
</dbReference>
<feature type="domain" description="Helix-hairpin-helix DNA-binding motif class 1" evidence="9">
    <location>
        <begin position="90"/>
        <end position="109"/>
    </location>
</feature>
<dbReference type="Pfam" id="PF14791">
    <property type="entry name" value="DNA_pol_B_thumb"/>
    <property type="match status" value="1"/>
</dbReference>
<keyword evidence="6" id="KW-0235">DNA replication</keyword>